<dbReference type="InterPro" id="IPR043502">
    <property type="entry name" value="DNA/RNA_pol_sf"/>
</dbReference>
<accession>A0A2T7G1X9</accession>
<evidence type="ECO:0000313" key="2">
    <source>
        <dbReference type="EMBL" id="PVA08404.1"/>
    </source>
</evidence>
<protein>
    <recommendedName>
        <fullName evidence="1">Reverse transcriptase Ty1/copia-type domain-containing protein</fullName>
    </recommendedName>
</protein>
<dbReference type="CDD" id="cd09272">
    <property type="entry name" value="RNase_HI_RT_Ty1"/>
    <property type="match status" value="1"/>
</dbReference>
<dbReference type="SUPFAM" id="SSF56672">
    <property type="entry name" value="DNA/RNA polymerases"/>
    <property type="match status" value="1"/>
</dbReference>
<dbReference type="PANTHER" id="PTHR11439:SF463">
    <property type="entry name" value="REVERSE TRANSCRIPTASE TY1_COPIA-TYPE DOMAIN-CONTAINING PROTEIN"/>
    <property type="match status" value="1"/>
</dbReference>
<evidence type="ECO:0000259" key="1">
    <source>
        <dbReference type="Pfam" id="PF07727"/>
    </source>
</evidence>
<reference evidence="2 3" key="1">
    <citation type="submission" date="2018-04" db="EMBL/GenBank/DDBJ databases">
        <title>Pelagivirga bohaiensis gen. nov., sp. nov., a bacterium isolated from the Bohai Sea.</title>
        <authorList>
            <person name="Ji X."/>
        </authorList>
    </citation>
    <scope>NUCLEOTIDE SEQUENCE [LARGE SCALE GENOMIC DNA]</scope>
    <source>
        <strain evidence="2 3">BH-SD19</strain>
    </source>
</reference>
<name>A0A2T7G1X9_9RHOB</name>
<organism evidence="2 3">
    <name type="scientific">Pelagivirga sediminicola</name>
    <dbReference type="NCBI Taxonomy" id="2170575"/>
    <lineage>
        <taxon>Bacteria</taxon>
        <taxon>Pseudomonadati</taxon>
        <taxon>Pseudomonadota</taxon>
        <taxon>Alphaproteobacteria</taxon>
        <taxon>Rhodobacterales</taxon>
        <taxon>Paracoccaceae</taxon>
        <taxon>Pelagivirga</taxon>
    </lineage>
</organism>
<sequence>MGSFLSSLGFTKSKADSNLYYKVEEGNPVILLLYVDDLFVTGEDRLIADTKRKLAAEFEMKDLGMMHYFLGMEVWQSADGIFLGQGKYAVEILKRFGMMDCKAMATPMASNLKLLCDASSDPIDVTMYRQMIGSLMYLMNTRPDICFAVNTLSQFLTDPRSVHLVAVKHILRYLKGTIDYGLKYDANQKFNLQGYVDSDWAGSAADRKSTSGCCFSMGSGVISWFSRKQSCVALSTAEAEYVAACSASCEAVWLRKLLSELFDLPLDATGIFCDNQSCVKLSENPVFHDRSKHIEIKYHYIRDMVQRGAVKLLYVATDEQIADVLTKP</sequence>
<keyword evidence="3" id="KW-1185">Reference proteome</keyword>
<comment type="caution">
    <text evidence="2">The sequence shown here is derived from an EMBL/GenBank/DDBJ whole genome shotgun (WGS) entry which is preliminary data.</text>
</comment>
<dbReference type="AlphaFoldDB" id="A0A2T7G1X9"/>
<feature type="domain" description="Reverse transcriptase Ty1/copia-type" evidence="1">
    <location>
        <begin position="3"/>
        <end position="109"/>
    </location>
</feature>
<dbReference type="PANTHER" id="PTHR11439">
    <property type="entry name" value="GAG-POL-RELATED RETROTRANSPOSON"/>
    <property type="match status" value="1"/>
</dbReference>
<dbReference type="InterPro" id="IPR013103">
    <property type="entry name" value="RVT_2"/>
</dbReference>
<gene>
    <name evidence="2" type="ORF">DC366_19480</name>
</gene>
<dbReference type="Pfam" id="PF07727">
    <property type="entry name" value="RVT_2"/>
    <property type="match status" value="1"/>
</dbReference>
<feature type="non-terminal residue" evidence="2">
    <location>
        <position position="328"/>
    </location>
</feature>
<dbReference type="Proteomes" id="UP000244446">
    <property type="component" value="Unassembled WGS sequence"/>
</dbReference>
<evidence type="ECO:0000313" key="3">
    <source>
        <dbReference type="Proteomes" id="UP000244446"/>
    </source>
</evidence>
<dbReference type="EMBL" id="QCYH01000065">
    <property type="protein sequence ID" value="PVA08404.1"/>
    <property type="molecule type" value="Genomic_DNA"/>
</dbReference>
<proteinExistence type="predicted"/>